<protein>
    <submittedName>
        <fullName evidence="9">Uncharacterized protein</fullName>
    </submittedName>
</protein>
<dbReference type="InterPro" id="IPR016036">
    <property type="entry name" value="Malonyl_transacylase_ACP-bd"/>
</dbReference>
<dbReference type="InterPro" id="IPR050091">
    <property type="entry name" value="PKS_NRPS_Biosynth_Enz"/>
</dbReference>
<dbReference type="Gene3D" id="3.30.70.250">
    <property type="entry name" value="Malonyl-CoA ACP transacylase, ACP-binding"/>
    <property type="match status" value="1"/>
</dbReference>
<dbReference type="Proteomes" id="UP000214688">
    <property type="component" value="Chromosome"/>
</dbReference>
<keyword evidence="4" id="KW-0276">Fatty acid metabolism</keyword>
<keyword evidence="3" id="KW-0808">Transferase</keyword>
<dbReference type="SMART" id="SM00827">
    <property type="entry name" value="PKS_AT"/>
    <property type="match status" value="1"/>
</dbReference>
<dbReference type="Gene3D" id="3.40.47.10">
    <property type="match status" value="1"/>
</dbReference>
<dbReference type="InterPro" id="IPR016039">
    <property type="entry name" value="Thiolase-like"/>
</dbReference>
<dbReference type="InterPro" id="IPR013968">
    <property type="entry name" value="PKS_KR"/>
</dbReference>
<dbReference type="Pfam" id="PF00698">
    <property type="entry name" value="Acyl_transf_1"/>
    <property type="match status" value="1"/>
</dbReference>
<reference evidence="9 10" key="1">
    <citation type="journal article" date="2015" name="Int. J. Syst. Evol. Microbiol.">
        <title>Tumebacillus algifaecis sp. nov., isolated from decomposing algal scum.</title>
        <authorList>
            <person name="Wu Y.F."/>
            <person name="Zhang B."/>
            <person name="Xing P."/>
            <person name="Wu Q.L."/>
            <person name="Liu S.J."/>
        </authorList>
    </citation>
    <scope>NUCLEOTIDE SEQUENCE [LARGE SCALE GENOMIC DNA]</scope>
    <source>
        <strain evidence="9 10">THMBR28</strain>
    </source>
</reference>
<dbReference type="PROSITE" id="PS52004">
    <property type="entry name" value="KS3_2"/>
    <property type="match status" value="1"/>
</dbReference>
<dbReference type="Gene3D" id="3.40.366.10">
    <property type="entry name" value="Malonyl-Coenzyme A Acyl Carrier Protein, domain 2"/>
    <property type="match status" value="1"/>
</dbReference>
<dbReference type="SUPFAM" id="SSF53901">
    <property type="entry name" value="Thiolase-like"/>
    <property type="match status" value="1"/>
</dbReference>
<evidence type="ECO:0000256" key="1">
    <source>
        <dbReference type="ARBA" id="ARBA00022450"/>
    </source>
</evidence>
<keyword evidence="1" id="KW-0596">Phosphopantetheine</keyword>
<evidence type="ECO:0000256" key="4">
    <source>
        <dbReference type="ARBA" id="ARBA00022832"/>
    </source>
</evidence>
<dbReference type="GO" id="GO:0031177">
    <property type="term" value="F:phosphopantetheine binding"/>
    <property type="evidence" value="ECO:0007669"/>
    <property type="project" value="InterPro"/>
</dbReference>
<dbReference type="SMART" id="SM00823">
    <property type="entry name" value="PKS_PP"/>
    <property type="match status" value="1"/>
</dbReference>
<evidence type="ECO:0000313" key="10">
    <source>
        <dbReference type="Proteomes" id="UP000214688"/>
    </source>
</evidence>
<sequence>MVEGIDVDKFAGIDRSGDIAIVGLSGRFPQAADVDEFWRNLCAGVEGISVLSDEELRQAGVAETLLQAPNYIKAAPVLPDAERFDAAFFGYSPREAEILDPQQRLFLEIAWEAFESSGYDPQNYDGRIALYAGAGMNRYLLRNVLPNRALVESVGEVPVMVASDKDYLATRVAYKLDLTGAAVSVQTACSTSLVAVHMACQSLLGMECDMALAGGVTVAVPQKSGYLHSEGGMVSRDGKIRPFDAEADGTVFGSGAGAVVLKRYEDAEADGDTIYAVIKGSAINNDGSRKVGYSAPSVDAQAAVITEALSVAGVESDTIDFLETHGTGTALGDPIEIAALAEVFGERSDGSQLVLGAVKSSIGHLDAASGVTGLIKAVLALYYKELPGTLHFRTPSPKLQWPEWFRIDAETRPWPERSAPRRAGVSSFGFGGTNAHVVLEEAPPVERTMPVRSQHLLLLSAKTESALESMTDRLTEHLVEQPHLSIADVAYTLQVGRKAFSHRRVVVCQSTEDAIAVLKERDPKRVWTFRQDASRKTAFMFSGTGSQYPQMAQELYAEQAVFREAMNRCCELLLPLTGFDLRDAIFTQSSRSLYETDVAQLALFVTEYALSMLLIDLGIRPDAMIGHSVGEYTAACLAGVFTLEEALRLVVKRGQLFQKMGEGKMLAVSLSEEEAMRFVSDEVGLAAVNGPEQCVLAGCPVAVDALERQLEAEGVKCARVHLDRAGHSPMIDRILAEFIDLFRSFTLKSPQIPFISNVTGTWITAEQAVDPQYWARHLRETVRFADGVKELLAEGDLVLLEVGPGKTLQGYATRVSQTAVALTTMRHVKEEQSDLAFFLNALGKLWLYGVAVDWKRVTAEEAQRRVALPTYPFERERYWVDPVSEQLAWQALPERGPDDWFYTPIWKQAQPVPSGGTVPKAVMVFAESDARSSALIRRLEEQGSTVTVVSAGDQLLQTPEDYAAFFMELKETGRVPDAIVHLLAWREDAAGHFEVEQENGLFSLLYIAQALGRAAVTSALDLWVVGSGLVQVDNRDKLLPERATLLGACKVIPQEYRNITCRVIDAPLSDRSALLVADEMAAKETARLIAYRGGKRLVQEYETLANVQCAPKLRENGTYLITGGFGYLGEKIGLWLAQQMPVNLVLLARRESNPEQSRQVQTLQQLGANVMTIAADVTDEDALEEAFTAARKRFGAVHGIFHTAGVRGEAAIDLIPELTVADGEKHFGPKVQAVYALERILRAHPADFCLLASSLVTVLGGLGCALYTAAHQFLDAFAQGQSEQSETTWLTVNWDAKTLESIGESLKRVLAFDQSMVLAASYGDLTLALKTWTTFEAEHTEPAAAAVAALTQHARPQLLTAYVAPRDETEARIAEQWQELLGIGQVGVYDNFFDLGGNSLLATKFVTWLRDVFEIDLSLRLLFEASTVADVAETVEELLIEQILQQTEGV</sequence>
<dbReference type="PROSITE" id="PS50075">
    <property type="entry name" value="CARRIER"/>
    <property type="match status" value="1"/>
</dbReference>
<dbReference type="InterPro" id="IPR001227">
    <property type="entry name" value="Ac_transferase_dom_sf"/>
</dbReference>
<dbReference type="SMART" id="SM00822">
    <property type="entry name" value="PKS_KR"/>
    <property type="match status" value="1"/>
</dbReference>
<dbReference type="Gene3D" id="3.30.70.3290">
    <property type="match status" value="1"/>
</dbReference>
<keyword evidence="2" id="KW-0597">Phosphoprotein</keyword>
<dbReference type="SUPFAM" id="SSF55048">
    <property type="entry name" value="Probable ACP-binding domain of malonyl-CoA ACP transacylase"/>
    <property type="match status" value="1"/>
</dbReference>
<evidence type="ECO:0000259" key="7">
    <source>
        <dbReference type="PROSITE" id="PS50075"/>
    </source>
</evidence>
<dbReference type="CDD" id="cd00833">
    <property type="entry name" value="PKS"/>
    <property type="match status" value="1"/>
</dbReference>
<dbReference type="Pfam" id="PF08659">
    <property type="entry name" value="KR"/>
    <property type="match status" value="1"/>
</dbReference>
<dbReference type="SUPFAM" id="SSF51735">
    <property type="entry name" value="NAD(P)-binding Rossmann-fold domains"/>
    <property type="match status" value="2"/>
</dbReference>
<proteinExistence type="predicted"/>
<dbReference type="Pfam" id="PF00109">
    <property type="entry name" value="ketoacyl-synt"/>
    <property type="match status" value="1"/>
</dbReference>
<dbReference type="Pfam" id="PF22621">
    <property type="entry name" value="CurL-like_PKS_C"/>
    <property type="match status" value="1"/>
</dbReference>
<evidence type="ECO:0000256" key="5">
    <source>
        <dbReference type="ARBA" id="ARBA00023098"/>
    </source>
</evidence>
<dbReference type="Gene3D" id="3.40.50.720">
    <property type="entry name" value="NAD(P)-binding Rossmann-like Domain"/>
    <property type="match status" value="1"/>
</dbReference>
<dbReference type="EMBL" id="CP022657">
    <property type="protein sequence ID" value="ASS75245.1"/>
    <property type="molecule type" value="Genomic_DNA"/>
</dbReference>
<dbReference type="InterPro" id="IPR057326">
    <property type="entry name" value="KR_dom"/>
</dbReference>
<evidence type="ECO:0000256" key="3">
    <source>
        <dbReference type="ARBA" id="ARBA00022679"/>
    </source>
</evidence>
<dbReference type="SMART" id="SM00825">
    <property type="entry name" value="PKS_KS"/>
    <property type="match status" value="1"/>
</dbReference>
<accession>A0A223D184</accession>
<dbReference type="SUPFAM" id="SSF52151">
    <property type="entry name" value="FabD/lysophospholipase-like"/>
    <property type="match status" value="1"/>
</dbReference>
<dbReference type="FunFam" id="3.40.47.10:FF:000042">
    <property type="entry name" value="Polyketide synthase Pks13"/>
    <property type="match status" value="1"/>
</dbReference>
<dbReference type="Gene3D" id="1.10.1200.10">
    <property type="entry name" value="ACP-like"/>
    <property type="match status" value="1"/>
</dbReference>
<dbReference type="InterPro" id="IPR014031">
    <property type="entry name" value="Ketoacyl_synth_C"/>
</dbReference>
<dbReference type="InterPro" id="IPR036291">
    <property type="entry name" value="NAD(P)-bd_dom_sf"/>
</dbReference>
<dbReference type="GO" id="GO:0006633">
    <property type="term" value="P:fatty acid biosynthetic process"/>
    <property type="evidence" value="ECO:0007669"/>
    <property type="project" value="TreeGrafter"/>
</dbReference>
<keyword evidence="5" id="KW-0443">Lipid metabolism</keyword>
<dbReference type="PANTHER" id="PTHR43775:SF51">
    <property type="entry name" value="INACTIVE PHENOLPHTHIOCEROL SYNTHESIS POLYKETIDE SYNTHASE TYPE I PKS1-RELATED"/>
    <property type="match status" value="1"/>
</dbReference>
<organism evidence="9 10">
    <name type="scientific">Tumebacillus algifaecis</name>
    <dbReference type="NCBI Taxonomy" id="1214604"/>
    <lineage>
        <taxon>Bacteria</taxon>
        <taxon>Bacillati</taxon>
        <taxon>Bacillota</taxon>
        <taxon>Bacilli</taxon>
        <taxon>Bacillales</taxon>
        <taxon>Alicyclobacillaceae</taxon>
        <taxon>Tumebacillus</taxon>
    </lineage>
</organism>
<dbReference type="KEGG" id="tab:CIG75_09790"/>
<keyword evidence="6" id="KW-0511">Multifunctional enzyme</keyword>
<dbReference type="InterPro" id="IPR036736">
    <property type="entry name" value="ACP-like_sf"/>
</dbReference>
<feature type="domain" description="Ketosynthase family 3 (KS3)" evidence="8">
    <location>
        <begin position="16"/>
        <end position="441"/>
    </location>
</feature>
<evidence type="ECO:0000256" key="2">
    <source>
        <dbReference type="ARBA" id="ARBA00022553"/>
    </source>
</evidence>
<dbReference type="InterPro" id="IPR020841">
    <property type="entry name" value="PKS_Beta-ketoAc_synthase_dom"/>
</dbReference>
<dbReference type="Pfam" id="PF02801">
    <property type="entry name" value="Ketoacyl-synt_C"/>
    <property type="match status" value="1"/>
</dbReference>
<dbReference type="InterPro" id="IPR020806">
    <property type="entry name" value="PKS_PP-bd"/>
</dbReference>
<dbReference type="SUPFAM" id="SSF47336">
    <property type="entry name" value="ACP-like"/>
    <property type="match status" value="1"/>
</dbReference>
<dbReference type="InterPro" id="IPR014043">
    <property type="entry name" value="Acyl_transferase_dom"/>
</dbReference>
<dbReference type="GO" id="GO:0044550">
    <property type="term" value="P:secondary metabolite biosynthetic process"/>
    <property type="evidence" value="ECO:0007669"/>
    <property type="project" value="UniProtKB-ARBA"/>
</dbReference>
<evidence type="ECO:0000259" key="8">
    <source>
        <dbReference type="PROSITE" id="PS52004"/>
    </source>
</evidence>
<gene>
    <name evidence="9" type="ORF">CIG75_09790</name>
</gene>
<dbReference type="FunFam" id="1.10.1200.10:FF:000016">
    <property type="entry name" value="Non-ribosomal peptide synthase"/>
    <property type="match status" value="1"/>
</dbReference>
<dbReference type="InterPro" id="IPR016035">
    <property type="entry name" value="Acyl_Trfase/lysoPLipase"/>
</dbReference>
<dbReference type="CDD" id="cd08953">
    <property type="entry name" value="KR_2_SDR_x"/>
    <property type="match status" value="1"/>
</dbReference>
<feature type="domain" description="Carrier" evidence="7">
    <location>
        <begin position="1364"/>
        <end position="1439"/>
    </location>
</feature>
<dbReference type="PANTHER" id="PTHR43775">
    <property type="entry name" value="FATTY ACID SYNTHASE"/>
    <property type="match status" value="1"/>
</dbReference>
<keyword evidence="10" id="KW-1185">Reference proteome</keyword>
<dbReference type="InterPro" id="IPR009081">
    <property type="entry name" value="PP-bd_ACP"/>
</dbReference>
<evidence type="ECO:0000313" key="9">
    <source>
        <dbReference type="EMBL" id="ASS75245.1"/>
    </source>
</evidence>
<name>A0A223D184_9BACL</name>
<evidence type="ECO:0000256" key="6">
    <source>
        <dbReference type="ARBA" id="ARBA00023268"/>
    </source>
</evidence>
<dbReference type="Pfam" id="PF00550">
    <property type="entry name" value="PP-binding"/>
    <property type="match status" value="1"/>
</dbReference>
<dbReference type="OrthoDB" id="9765680at2"/>
<dbReference type="InterPro" id="IPR014030">
    <property type="entry name" value="Ketoacyl_synth_N"/>
</dbReference>
<dbReference type="GO" id="GO:0004312">
    <property type="term" value="F:fatty acid synthase activity"/>
    <property type="evidence" value="ECO:0007669"/>
    <property type="project" value="TreeGrafter"/>
</dbReference>